<dbReference type="EC" id="3.6.1.61" evidence="6"/>
<accession>A0A2P2EC78</accession>
<gene>
    <name evidence="6" type="primary">ndx1</name>
    <name evidence="6" type="ORF">PbB2_02353</name>
</gene>
<evidence type="ECO:0000313" key="6">
    <source>
        <dbReference type="EMBL" id="GBF58665.1"/>
    </source>
</evidence>
<organism evidence="6 7">
    <name type="scientific">Candidatus Phycosocius bacilliformis</name>
    <dbReference type="NCBI Taxonomy" id="1445552"/>
    <lineage>
        <taxon>Bacteria</taxon>
        <taxon>Pseudomonadati</taxon>
        <taxon>Pseudomonadota</taxon>
        <taxon>Alphaproteobacteria</taxon>
        <taxon>Caulobacterales</taxon>
        <taxon>Caulobacterales incertae sedis</taxon>
        <taxon>Candidatus Phycosocius</taxon>
    </lineage>
</organism>
<dbReference type="InterPro" id="IPR015797">
    <property type="entry name" value="NUDIX_hydrolase-like_dom_sf"/>
</dbReference>
<evidence type="ECO:0000256" key="1">
    <source>
        <dbReference type="ARBA" id="ARBA00001946"/>
    </source>
</evidence>
<dbReference type="EMBL" id="BFBR01000007">
    <property type="protein sequence ID" value="GBF58665.1"/>
    <property type="molecule type" value="Genomic_DNA"/>
</dbReference>
<dbReference type="InterPro" id="IPR000086">
    <property type="entry name" value="NUDIX_hydrolase_dom"/>
</dbReference>
<dbReference type="AlphaFoldDB" id="A0A2P2EC78"/>
<evidence type="ECO:0000256" key="2">
    <source>
        <dbReference type="ARBA" id="ARBA00022801"/>
    </source>
</evidence>
<dbReference type="SUPFAM" id="SSF55811">
    <property type="entry name" value="Nudix"/>
    <property type="match status" value="1"/>
</dbReference>
<dbReference type="Pfam" id="PF00293">
    <property type="entry name" value="NUDIX"/>
    <property type="match status" value="1"/>
</dbReference>
<evidence type="ECO:0000259" key="5">
    <source>
        <dbReference type="PROSITE" id="PS51462"/>
    </source>
</evidence>
<dbReference type="CDD" id="cd04685">
    <property type="entry name" value="NUDIX_Hydrolase"/>
    <property type="match status" value="1"/>
</dbReference>
<keyword evidence="3" id="KW-0460">Magnesium</keyword>
<evidence type="ECO:0000256" key="4">
    <source>
        <dbReference type="RuleBase" id="RU003476"/>
    </source>
</evidence>
<proteinExistence type="inferred from homology"/>
<comment type="similarity">
    <text evidence="4">Belongs to the Nudix hydrolase family.</text>
</comment>
<dbReference type="PANTHER" id="PTHR43046">
    <property type="entry name" value="GDP-MANNOSE MANNOSYL HYDROLASE"/>
    <property type="match status" value="1"/>
</dbReference>
<sequence length="157" mass="17393">MTAANSPIRQVGRVLILNHAGEVFLLRGRDPAEADRPAFWFTPGGKIDPGETAQEAAARELWEEVGLKVSPADLGEVVGHEDVSYHFNGIAYRQQGVFFALWRSDVALNPAGLNEMEADTIDIARWWSLHDVRTTQETIYPVHLADMLVALTEPKAD</sequence>
<keyword evidence="7" id="KW-1185">Reference proteome</keyword>
<evidence type="ECO:0000256" key="3">
    <source>
        <dbReference type="ARBA" id="ARBA00022842"/>
    </source>
</evidence>
<dbReference type="PROSITE" id="PS00893">
    <property type="entry name" value="NUDIX_BOX"/>
    <property type="match status" value="1"/>
</dbReference>
<dbReference type="Proteomes" id="UP000245086">
    <property type="component" value="Unassembled WGS sequence"/>
</dbReference>
<dbReference type="OrthoDB" id="9761969at2"/>
<dbReference type="InterPro" id="IPR020476">
    <property type="entry name" value="Nudix_hydrolase"/>
</dbReference>
<dbReference type="InterPro" id="IPR020084">
    <property type="entry name" value="NUDIX_hydrolase_CS"/>
</dbReference>
<dbReference type="PRINTS" id="PR00502">
    <property type="entry name" value="NUDIXFAMILY"/>
</dbReference>
<feature type="domain" description="Nudix hydrolase" evidence="5">
    <location>
        <begin position="7"/>
        <end position="150"/>
    </location>
</feature>
<keyword evidence="2 4" id="KW-0378">Hydrolase</keyword>
<comment type="cofactor">
    <cofactor evidence="1">
        <name>Mg(2+)</name>
        <dbReference type="ChEBI" id="CHEBI:18420"/>
    </cofactor>
</comment>
<comment type="caution">
    <text evidence="6">The sequence shown here is derived from an EMBL/GenBank/DDBJ whole genome shotgun (WGS) entry which is preliminary data.</text>
</comment>
<dbReference type="GO" id="GO:0016787">
    <property type="term" value="F:hydrolase activity"/>
    <property type="evidence" value="ECO:0007669"/>
    <property type="project" value="UniProtKB-KW"/>
</dbReference>
<dbReference type="PROSITE" id="PS51462">
    <property type="entry name" value="NUDIX"/>
    <property type="match status" value="1"/>
</dbReference>
<reference evidence="6" key="1">
    <citation type="journal article" date="2018" name="Genome Announc.">
        <title>Draft Genome Sequence of "Candidatus Phycosocius bacilliformis," an Alphaproteobacterial Ectosymbiont of the Hydrocarbon-Producing Green Alga Botryococcus braunii.</title>
        <authorList>
            <person name="Tanabe Y."/>
            <person name="Yamaguchi H."/>
            <person name="Watanabe M.M."/>
        </authorList>
    </citation>
    <scope>NUCLEOTIDE SEQUENCE [LARGE SCALE GENOMIC DNA]</scope>
    <source>
        <strain evidence="6">BOTRYCO-2</strain>
    </source>
</reference>
<dbReference type="Gene3D" id="3.90.79.10">
    <property type="entry name" value="Nucleoside Triphosphate Pyrophosphohydrolase"/>
    <property type="match status" value="1"/>
</dbReference>
<protein>
    <submittedName>
        <fullName evidence="6">Diadenosine hexaphosphate hydrolase</fullName>
        <ecNumber evidence="6">3.6.1.61</ecNumber>
    </submittedName>
</protein>
<name>A0A2P2EC78_9PROT</name>
<dbReference type="RefSeq" id="WP_108985522.1">
    <property type="nucleotide sequence ID" value="NZ_BFBR01000007.1"/>
</dbReference>
<dbReference type="PANTHER" id="PTHR43046:SF12">
    <property type="entry name" value="GDP-MANNOSE MANNOSYL HYDROLASE"/>
    <property type="match status" value="1"/>
</dbReference>
<evidence type="ECO:0000313" key="7">
    <source>
        <dbReference type="Proteomes" id="UP000245086"/>
    </source>
</evidence>